<gene>
    <name evidence="2" type="ORF">QYT958_LOCUS40871</name>
</gene>
<evidence type="ECO:0000313" key="3">
    <source>
        <dbReference type="Proteomes" id="UP000663848"/>
    </source>
</evidence>
<accession>A0A822CAA6</accession>
<dbReference type="AlphaFoldDB" id="A0A822CAA6"/>
<evidence type="ECO:0000313" key="2">
    <source>
        <dbReference type="EMBL" id="CAF5033937.1"/>
    </source>
</evidence>
<comment type="caution">
    <text evidence="2">The sequence shown here is derived from an EMBL/GenBank/DDBJ whole genome shotgun (WGS) entry which is preliminary data.</text>
</comment>
<dbReference type="EMBL" id="CAJOBR010044184">
    <property type="protein sequence ID" value="CAF5033937.1"/>
    <property type="molecule type" value="Genomic_DNA"/>
</dbReference>
<reference evidence="2" key="1">
    <citation type="submission" date="2021-02" db="EMBL/GenBank/DDBJ databases">
        <authorList>
            <person name="Nowell W R."/>
        </authorList>
    </citation>
    <scope>NUCLEOTIDE SEQUENCE</scope>
</reference>
<evidence type="ECO:0000256" key="1">
    <source>
        <dbReference type="SAM" id="MobiDB-lite"/>
    </source>
</evidence>
<name>A0A822CAA6_9BILA</name>
<protein>
    <submittedName>
        <fullName evidence="2">Uncharacterized protein</fullName>
    </submittedName>
</protein>
<sequence length="96" mass="10651">MNSLNRLRSSINRSFFSSKTNDSNSDLVAQEGFSILNRHFTAHKRFDLSVNSQQQFAASLETLNQINNTLSQSSTGGIERNGDNSGVVSNNKKRTL</sequence>
<organism evidence="2 3">
    <name type="scientific">Rotaria socialis</name>
    <dbReference type="NCBI Taxonomy" id="392032"/>
    <lineage>
        <taxon>Eukaryota</taxon>
        <taxon>Metazoa</taxon>
        <taxon>Spiralia</taxon>
        <taxon>Gnathifera</taxon>
        <taxon>Rotifera</taxon>
        <taxon>Eurotatoria</taxon>
        <taxon>Bdelloidea</taxon>
        <taxon>Philodinida</taxon>
        <taxon>Philodinidae</taxon>
        <taxon>Rotaria</taxon>
    </lineage>
</organism>
<proteinExistence type="predicted"/>
<feature type="non-terminal residue" evidence="2">
    <location>
        <position position="96"/>
    </location>
</feature>
<dbReference type="Proteomes" id="UP000663848">
    <property type="component" value="Unassembled WGS sequence"/>
</dbReference>
<feature type="region of interest" description="Disordered" evidence="1">
    <location>
        <begin position="70"/>
        <end position="96"/>
    </location>
</feature>